<evidence type="ECO:0000313" key="2">
    <source>
        <dbReference type="Proteomes" id="UP000053392"/>
    </source>
</evidence>
<dbReference type="AlphaFoldDB" id="A0A0D0U2T4"/>
<proteinExistence type="predicted"/>
<sequence length="66" mass="7621">MRESKANYHGKTEYATLMRHKQVDMRLSPVLGILIFARYAFSIQHRPERLPGCVAPGLPNILRRKS</sequence>
<accession>A0A0D0U2T4</accession>
<name>A0A0D0U2T4_9TREE</name>
<reference evidence="1 2" key="1">
    <citation type="submission" date="2015-01" db="EMBL/GenBank/DDBJ databases">
        <title>The Genome Sequence of Cryptococcus gattii Ram5.</title>
        <authorList>
            <consortium name="The Broad Institute Genomics Platform"/>
            <person name="Cuomo C."/>
            <person name="Litvintseva A."/>
            <person name="Chen Y."/>
            <person name="Heitman J."/>
            <person name="Sun S."/>
            <person name="Springer D."/>
            <person name="Dromer F."/>
            <person name="Young S."/>
            <person name="Zeng Q."/>
            <person name="Gargeya S."/>
            <person name="Abouelleil A."/>
            <person name="Alvarado L."/>
            <person name="Chapman S.B."/>
            <person name="Gainer-Dewar J."/>
            <person name="Goldberg J."/>
            <person name="Griggs A."/>
            <person name="Gujja S."/>
            <person name="Hansen M."/>
            <person name="Howarth C."/>
            <person name="Imamovic A."/>
            <person name="Larimer J."/>
            <person name="Murphy C."/>
            <person name="Naylor J."/>
            <person name="Pearson M."/>
            <person name="Priest M."/>
            <person name="Roberts A."/>
            <person name="Saif S."/>
            <person name="Shea T."/>
            <person name="Sykes S."/>
            <person name="Wortman J."/>
            <person name="Nusbaum C."/>
            <person name="Birren B."/>
        </authorList>
    </citation>
    <scope>NUCLEOTIDE SEQUENCE [LARGE SCALE GENOMIC DNA]</scope>
    <source>
        <strain evidence="1 2">Ram5</strain>
    </source>
</reference>
<organism evidence="1 2">
    <name type="scientific">Cryptococcus deuterogattii Ram5</name>
    <dbReference type="NCBI Taxonomy" id="1296110"/>
    <lineage>
        <taxon>Eukaryota</taxon>
        <taxon>Fungi</taxon>
        <taxon>Dikarya</taxon>
        <taxon>Basidiomycota</taxon>
        <taxon>Agaricomycotina</taxon>
        <taxon>Tremellomycetes</taxon>
        <taxon>Tremellales</taxon>
        <taxon>Cryptococcaceae</taxon>
        <taxon>Cryptococcus</taxon>
        <taxon>Cryptococcus gattii species complex</taxon>
    </lineage>
</organism>
<keyword evidence="2" id="KW-1185">Reference proteome</keyword>
<dbReference type="Proteomes" id="UP000053392">
    <property type="component" value="Unassembled WGS sequence"/>
</dbReference>
<dbReference type="HOGENOM" id="CLU_2831117_0_0_1"/>
<dbReference type="EMBL" id="KN847898">
    <property type="protein sequence ID" value="KIR42508.1"/>
    <property type="molecule type" value="Genomic_DNA"/>
</dbReference>
<gene>
    <name evidence="1" type="ORF">I313_01734</name>
</gene>
<dbReference type="OrthoDB" id="2575514at2759"/>
<protein>
    <submittedName>
        <fullName evidence="1">Unplaced genomic scaffold supercont1.3, whole genome shotgun sequence</fullName>
    </submittedName>
</protein>
<evidence type="ECO:0000313" key="1">
    <source>
        <dbReference type="EMBL" id="KIR42508.1"/>
    </source>
</evidence>